<evidence type="ECO:0000256" key="3">
    <source>
        <dbReference type="ARBA" id="ARBA00022692"/>
    </source>
</evidence>
<feature type="domain" description="Pycsar effector protein" evidence="11">
    <location>
        <begin position="227"/>
        <end position="389"/>
    </location>
</feature>
<proteinExistence type="predicted"/>
<evidence type="ECO:0000256" key="4">
    <source>
        <dbReference type="ARBA" id="ARBA00022741"/>
    </source>
</evidence>
<evidence type="ECO:0000313" key="13">
    <source>
        <dbReference type="Proteomes" id="UP001597357"/>
    </source>
</evidence>
<dbReference type="InterPro" id="IPR006674">
    <property type="entry name" value="HD_domain"/>
</dbReference>
<reference evidence="13" key="1">
    <citation type="journal article" date="2019" name="Int. J. Syst. Evol. Microbiol.">
        <title>The Global Catalogue of Microorganisms (GCM) 10K type strain sequencing project: providing services to taxonomists for standard genome sequencing and annotation.</title>
        <authorList>
            <consortium name="The Broad Institute Genomics Platform"/>
            <consortium name="The Broad Institute Genome Sequencing Center for Infectious Disease"/>
            <person name="Wu L."/>
            <person name="Ma J."/>
        </authorList>
    </citation>
    <scope>NUCLEOTIDE SEQUENCE [LARGE SCALE GENOMIC DNA]</scope>
    <source>
        <strain evidence="13">KCTC 42255</strain>
    </source>
</reference>
<evidence type="ECO:0000256" key="6">
    <source>
        <dbReference type="ARBA" id="ARBA00023118"/>
    </source>
</evidence>
<protein>
    <submittedName>
        <fullName evidence="12">Pycsar system effector family protein</fullName>
    </submittedName>
</protein>
<evidence type="ECO:0000259" key="11">
    <source>
        <dbReference type="Pfam" id="PF18967"/>
    </source>
</evidence>
<dbReference type="Pfam" id="PF01966">
    <property type="entry name" value="HD"/>
    <property type="match status" value="1"/>
</dbReference>
<evidence type="ECO:0000256" key="8">
    <source>
        <dbReference type="SAM" id="Coils"/>
    </source>
</evidence>
<comment type="caution">
    <text evidence="12">The sequence shown here is derived from an EMBL/GenBank/DDBJ whole genome shotgun (WGS) entry which is preliminary data.</text>
</comment>
<comment type="subcellular location">
    <subcellularLocation>
        <location evidence="1">Cell membrane</location>
    </subcellularLocation>
</comment>
<dbReference type="Pfam" id="PF18967">
    <property type="entry name" value="PycTM"/>
    <property type="match status" value="1"/>
</dbReference>
<dbReference type="CDD" id="cd00077">
    <property type="entry name" value="HDc"/>
    <property type="match status" value="1"/>
</dbReference>
<keyword evidence="3 9" id="KW-0812">Transmembrane</keyword>
<evidence type="ECO:0000256" key="5">
    <source>
        <dbReference type="ARBA" id="ARBA00022989"/>
    </source>
</evidence>
<feature type="transmembrane region" description="Helical" evidence="9">
    <location>
        <begin position="276"/>
        <end position="296"/>
    </location>
</feature>
<organism evidence="12 13">
    <name type="scientific">Mesonia sediminis</name>
    <dbReference type="NCBI Taxonomy" id="1703946"/>
    <lineage>
        <taxon>Bacteria</taxon>
        <taxon>Pseudomonadati</taxon>
        <taxon>Bacteroidota</taxon>
        <taxon>Flavobacteriia</taxon>
        <taxon>Flavobacteriales</taxon>
        <taxon>Flavobacteriaceae</taxon>
        <taxon>Mesonia</taxon>
    </lineage>
</organism>
<dbReference type="RefSeq" id="WP_379044814.1">
    <property type="nucleotide sequence ID" value="NZ_JBHULZ010000023.1"/>
</dbReference>
<evidence type="ECO:0000256" key="9">
    <source>
        <dbReference type="SAM" id="Phobius"/>
    </source>
</evidence>
<feature type="transmembrane region" description="Helical" evidence="9">
    <location>
        <begin position="246"/>
        <end position="264"/>
    </location>
</feature>
<accession>A0ABW5SCS7</accession>
<name>A0ABW5SCS7_9FLAO</name>
<keyword evidence="2" id="KW-1003">Cell membrane</keyword>
<sequence>MKDLIAQTETFVFELFATKLPNTFVYHNFNHTKRVVKSTKELIENSEIHVKEHQPLILAAWLHDTGYTKTYKQHEDESIKISQDFLSQVNADADLIDRVCHYIEQTKSHIEPKQIGDKIIKDADYSHLAKDYFEDISELLRQELKLLNIKNCSPTEWIAENIELFTVKHQFYTPHAVKNWKAQKEENLLELLQSQQKLKKKLDKERVKAKLKAKYKSNNPDRGIQTLYRTALRNHIKLSDIADTKANILLSVNAIIISLALANIIPKLDAASNRHLMMPTLVLVCFSVASMILSIMSTRPNVGTGEFTKEQVKNREVNILFFGNFHKMKFDQYKWAIDEILKDNDYIYEALTKDLYLLGIVLNRKYKLLRWTYTIFMTGIIISVIAFILAFSTI</sequence>
<feature type="transmembrane region" description="Helical" evidence="9">
    <location>
        <begin position="371"/>
        <end position="391"/>
    </location>
</feature>
<dbReference type="Proteomes" id="UP001597357">
    <property type="component" value="Unassembled WGS sequence"/>
</dbReference>
<dbReference type="InterPro" id="IPR003607">
    <property type="entry name" value="HD/PDEase_dom"/>
</dbReference>
<evidence type="ECO:0000256" key="7">
    <source>
        <dbReference type="ARBA" id="ARBA00023136"/>
    </source>
</evidence>
<evidence type="ECO:0000313" key="12">
    <source>
        <dbReference type="EMBL" id="MFD2697268.1"/>
    </source>
</evidence>
<evidence type="ECO:0000256" key="2">
    <source>
        <dbReference type="ARBA" id="ARBA00022475"/>
    </source>
</evidence>
<evidence type="ECO:0000259" key="10">
    <source>
        <dbReference type="Pfam" id="PF01966"/>
    </source>
</evidence>
<keyword evidence="6" id="KW-0051">Antiviral defense</keyword>
<dbReference type="InterPro" id="IPR043760">
    <property type="entry name" value="PycTM_dom"/>
</dbReference>
<gene>
    <name evidence="12" type="ORF">ACFSQ0_04630</name>
</gene>
<keyword evidence="4" id="KW-0547">Nucleotide-binding</keyword>
<feature type="coiled-coil region" evidence="8">
    <location>
        <begin position="181"/>
        <end position="212"/>
    </location>
</feature>
<dbReference type="SUPFAM" id="SSF109604">
    <property type="entry name" value="HD-domain/PDEase-like"/>
    <property type="match status" value="1"/>
</dbReference>
<keyword evidence="13" id="KW-1185">Reference proteome</keyword>
<keyword evidence="7 9" id="KW-0472">Membrane</keyword>
<feature type="domain" description="HD" evidence="10">
    <location>
        <begin position="29"/>
        <end position="127"/>
    </location>
</feature>
<keyword evidence="8" id="KW-0175">Coiled coil</keyword>
<dbReference type="Gene3D" id="1.10.3210.10">
    <property type="entry name" value="Hypothetical protein af1432"/>
    <property type="match status" value="1"/>
</dbReference>
<evidence type="ECO:0000256" key="1">
    <source>
        <dbReference type="ARBA" id="ARBA00004236"/>
    </source>
</evidence>
<dbReference type="EMBL" id="JBHULZ010000023">
    <property type="protein sequence ID" value="MFD2697268.1"/>
    <property type="molecule type" value="Genomic_DNA"/>
</dbReference>
<keyword evidence="5 9" id="KW-1133">Transmembrane helix</keyword>